<dbReference type="PANTHER" id="PTHR21716:SF64">
    <property type="entry name" value="AI-2 TRANSPORT PROTEIN TQSA"/>
    <property type="match status" value="1"/>
</dbReference>
<feature type="transmembrane region" description="Helical" evidence="6">
    <location>
        <begin position="304"/>
        <end position="337"/>
    </location>
</feature>
<evidence type="ECO:0000313" key="7">
    <source>
        <dbReference type="EMBL" id="MXU65372.1"/>
    </source>
</evidence>
<protein>
    <submittedName>
        <fullName evidence="7">AI-2E family transporter</fullName>
    </submittedName>
</protein>
<keyword evidence="4 6" id="KW-1133">Transmembrane helix</keyword>
<dbReference type="GO" id="GO:0016020">
    <property type="term" value="C:membrane"/>
    <property type="evidence" value="ECO:0007669"/>
    <property type="project" value="UniProtKB-SubCell"/>
</dbReference>
<feature type="transmembrane region" description="Helical" evidence="6">
    <location>
        <begin position="232"/>
        <end position="260"/>
    </location>
</feature>
<dbReference type="PANTHER" id="PTHR21716">
    <property type="entry name" value="TRANSMEMBRANE PROTEIN"/>
    <property type="match status" value="1"/>
</dbReference>
<feature type="transmembrane region" description="Helical" evidence="6">
    <location>
        <begin position="55"/>
        <end position="84"/>
    </location>
</feature>
<evidence type="ECO:0000256" key="3">
    <source>
        <dbReference type="ARBA" id="ARBA00022692"/>
    </source>
</evidence>
<dbReference type="InterPro" id="IPR002549">
    <property type="entry name" value="AI-2E-like"/>
</dbReference>
<feature type="transmembrane region" description="Helical" evidence="6">
    <location>
        <begin position="207"/>
        <end position="226"/>
    </location>
</feature>
<organism evidence="7 8">
    <name type="scientific">Oceanomicrobium pacificus</name>
    <dbReference type="NCBI Taxonomy" id="2692916"/>
    <lineage>
        <taxon>Bacteria</taxon>
        <taxon>Pseudomonadati</taxon>
        <taxon>Pseudomonadota</taxon>
        <taxon>Alphaproteobacteria</taxon>
        <taxon>Rhodobacterales</taxon>
        <taxon>Paracoccaceae</taxon>
        <taxon>Oceanomicrobium</taxon>
    </lineage>
</organism>
<evidence type="ECO:0000256" key="2">
    <source>
        <dbReference type="ARBA" id="ARBA00009773"/>
    </source>
</evidence>
<feature type="transmembrane region" description="Helical" evidence="6">
    <location>
        <begin position="267"/>
        <end position="292"/>
    </location>
</feature>
<reference evidence="7 8" key="1">
    <citation type="submission" date="2019-12" db="EMBL/GenBank/DDBJ databases">
        <title>Strain KN286 was isolated from seawater, which was collected from Caroline Seamount in the tropical western Pacific.</title>
        <authorList>
            <person name="Wang Q."/>
        </authorList>
    </citation>
    <scope>NUCLEOTIDE SEQUENCE [LARGE SCALE GENOMIC DNA]</scope>
    <source>
        <strain evidence="7 8">KN286</strain>
    </source>
</reference>
<keyword evidence="3 6" id="KW-0812">Transmembrane</keyword>
<dbReference type="EMBL" id="WUWG01000003">
    <property type="protein sequence ID" value="MXU65372.1"/>
    <property type="molecule type" value="Genomic_DNA"/>
</dbReference>
<comment type="subcellular location">
    <subcellularLocation>
        <location evidence="1">Membrane</location>
        <topology evidence="1">Multi-pass membrane protein</topology>
    </subcellularLocation>
</comment>
<gene>
    <name evidence="7" type="ORF">GSH16_07920</name>
</gene>
<keyword evidence="8" id="KW-1185">Reference proteome</keyword>
<comment type="similarity">
    <text evidence="2">Belongs to the autoinducer-2 exporter (AI-2E) (TC 2.A.86) family.</text>
</comment>
<dbReference type="AlphaFoldDB" id="A0A6B0TVW6"/>
<feature type="transmembrane region" description="Helical" evidence="6">
    <location>
        <begin position="145"/>
        <end position="167"/>
    </location>
</feature>
<accession>A0A6B0TVW6</accession>
<sequence length="352" mass="37545">MKLGIREQVLWWTGGLVALVAILWLLGDAILPFVVGAAIAYFLDPVADRLERMGLSRVLATTLISIVMVLIVVLIFVLLVPVFIEQGAELGRALPQYVQQLRGAAESRFPDLLAADGGLAKGIESLRDVAADKGMALFNQVLSSSLAVIDFLLLVVVAPVVAFYLLLDWDRMVSVIDGWLPRDHVDTIRRLASEIDSVLAGFVRGQLSVCAILGTFYAVALVLIGLEFGVFIGLFAGLISFIPFVGAIIGGALAIGVALFQFWGDPIWILAVAAVFFAGQAVEGNVLTPYLVGSSVGLHPVWLMFALSAFGTLFGFLGLLIAVPTAAAIGVLGRFALDQYQASRLYTGEPGQ</sequence>
<dbReference type="Proteomes" id="UP000436016">
    <property type="component" value="Unassembled WGS sequence"/>
</dbReference>
<dbReference type="GO" id="GO:0055085">
    <property type="term" value="P:transmembrane transport"/>
    <property type="evidence" value="ECO:0007669"/>
    <property type="project" value="TreeGrafter"/>
</dbReference>
<keyword evidence="5 6" id="KW-0472">Membrane</keyword>
<dbReference type="RefSeq" id="WP_160853789.1">
    <property type="nucleotide sequence ID" value="NZ_WUWG01000003.1"/>
</dbReference>
<evidence type="ECO:0000256" key="6">
    <source>
        <dbReference type="SAM" id="Phobius"/>
    </source>
</evidence>
<feature type="transmembrane region" description="Helical" evidence="6">
    <location>
        <begin position="12"/>
        <end position="43"/>
    </location>
</feature>
<evidence type="ECO:0000256" key="4">
    <source>
        <dbReference type="ARBA" id="ARBA00022989"/>
    </source>
</evidence>
<proteinExistence type="inferred from homology"/>
<evidence type="ECO:0000256" key="1">
    <source>
        <dbReference type="ARBA" id="ARBA00004141"/>
    </source>
</evidence>
<evidence type="ECO:0000313" key="8">
    <source>
        <dbReference type="Proteomes" id="UP000436016"/>
    </source>
</evidence>
<dbReference type="Pfam" id="PF01594">
    <property type="entry name" value="AI-2E_transport"/>
    <property type="match status" value="1"/>
</dbReference>
<evidence type="ECO:0000256" key="5">
    <source>
        <dbReference type="ARBA" id="ARBA00023136"/>
    </source>
</evidence>
<name>A0A6B0TVW6_9RHOB</name>
<comment type="caution">
    <text evidence="7">The sequence shown here is derived from an EMBL/GenBank/DDBJ whole genome shotgun (WGS) entry which is preliminary data.</text>
</comment>